<keyword evidence="8" id="KW-0472">Membrane</keyword>
<evidence type="ECO:0000313" key="17">
    <source>
        <dbReference type="Proteomes" id="UP000269221"/>
    </source>
</evidence>
<dbReference type="Pfam" id="PF14604">
    <property type="entry name" value="SH3_9"/>
    <property type="match status" value="1"/>
</dbReference>
<feature type="region of interest" description="Disordered" evidence="13">
    <location>
        <begin position="250"/>
        <end position="272"/>
    </location>
</feature>
<evidence type="ECO:0000256" key="1">
    <source>
        <dbReference type="ARBA" id="ARBA00004413"/>
    </source>
</evidence>
<evidence type="ECO:0000313" key="16">
    <source>
        <dbReference type="EMBL" id="RMC00325.1"/>
    </source>
</evidence>
<dbReference type="InterPro" id="IPR031160">
    <property type="entry name" value="F_BAR_dom"/>
</dbReference>
<dbReference type="InterPro" id="IPR027267">
    <property type="entry name" value="AH/BAR_dom_sf"/>
</dbReference>
<feature type="region of interest" description="Disordered" evidence="13">
    <location>
        <begin position="458"/>
        <end position="480"/>
    </location>
</feature>
<dbReference type="FunFam" id="2.30.30.40:FF:000014">
    <property type="entry name" value="Kinase C and casein kinase substrate in neurons protein"/>
    <property type="match status" value="1"/>
</dbReference>
<keyword evidence="3 11" id="KW-0728">SH3 domain</keyword>
<dbReference type="InterPro" id="IPR036028">
    <property type="entry name" value="SH3-like_dom_sf"/>
</dbReference>
<evidence type="ECO:0000256" key="9">
    <source>
        <dbReference type="ARBA" id="ARBA00055545"/>
    </source>
</evidence>
<reference evidence="16 17" key="1">
    <citation type="submission" date="2018-07" db="EMBL/GenBank/DDBJ databases">
        <title>A high quality draft genome assembly of the barn swallow (H. rustica rustica).</title>
        <authorList>
            <person name="Formenti G."/>
            <person name="Chiara M."/>
            <person name="Poveda L."/>
            <person name="Francoijs K.-J."/>
            <person name="Bonisoli-Alquati A."/>
            <person name="Canova L."/>
            <person name="Gianfranceschi L."/>
            <person name="Horner D.S."/>
            <person name="Saino N."/>
        </authorList>
    </citation>
    <scope>NUCLEOTIDE SEQUENCE [LARGE SCALE GENOMIC DNA]</scope>
    <source>
        <strain evidence="16">Chelidonia</strain>
        <tissue evidence="16">Blood</tissue>
    </source>
</reference>
<evidence type="ECO:0000259" key="14">
    <source>
        <dbReference type="PROSITE" id="PS50002"/>
    </source>
</evidence>
<evidence type="ECO:0000256" key="13">
    <source>
        <dbReference type="SAM" id="MobiDB-lite"/>
    </source>
</evidence>
<keyword evidence="4" id="KW-1003">Cell membrane</keyword>
<dbReference type="SMART" id="SM00055">
    <property type="entry name" value="FCH"/>
    <property type="match status" value="1"/>
</dbReference>
<protein>
    <recommendedName>
        <fullName evidence="18">Protein kinase C and casein kinase substrate in neurons protein 3</fullName>
    </recommendedName>
</protein>
<dbReference type="Pfam" id="PF00611">
    <property type="entry name" value="FCH"/>
    <property type="match status" value="1"/>
</dbReference>
<dbReference type="Proteomes" id="UP000269221">
    <property type="component" value="Unassembled WGS sequence"/>
</dbReference>
<gene>
    <name evidence="16" type="ORF">DUI87_22932</name>
</gene>
<keyword evidence="17" id="KW-1185">Reference proteome</keyword>
<comment type="subcellular location">
    <subcellularLocation>
        <location evidence="1">Cell membrane</location>
        <topology evidence="1">Peripheral membrane protein</topology>
        <orientation evidence="1">Cytoplasmic side</orientation>
    </subcellularLocation>
    <subcellularLocation>
        <location evidence="2">Cytoplasm</location>
    </subcellularLocation>
</comment>
<evidence type="ECO:0000256" key="6">
    <source>
        <dbReference type="ARBA" id="ARBA00022553"/>
    </source>
</evidence>
<dbReference type="GO" id="GO:0030100">
    <property type="term" value="P:regulation of endocytosis"/>
    <property type="evidence" value="ECO:0007669"/>
    <property type="project" value="TreeGrafter"/>
</dbReference>
<dbReference type="Gene3D" id="1.20.1270.60">
    <property type="entry name" value="Arfaptin homology (AH) domain/BAR domain"/>
    <property type="match status" value="2"/>
</dbReference>
<evidence type="ECO:0000256" key="8">
    <source>
        <dbReference type="ARBA" id="ARBA00023136"/>
    </source>
</evidence>
<evidence type="ECO:0000259" key="15">
    <source>
        <dbReference type="PROSITE" id="PS51741"/>
    </source>
</evidence>
<evidence type="ECO:0000256" key="3">
    <source>
        <dbReference type="ARBA" id="ARBA00022443"/>
    </source>
</evidence>
<dbReference type="Gene3D" id="2.30.30.40">
    <property type="entry name" value="SH3 Domains"/>
    <property type="match status" value="1"/>
</dbReference>
<feature type="compositionally biased region" description="Basic and acidic residues" evidence="13">
    <location>
        <begin position="250"/>
        <end position="265"/>
    </location>
</feature>
<dbReference type="OrthoDB" id="10255128at2759"/>
<dbReference type="GO" id="GO:0005886">
    <property type="term" value="C:plasma membrane"/>
    <property type="evidence" value="ECO:0007669"/>
    <property type="project" value="UniProtKB-SubCell"/>
</dbReference>
<dbReference type="PANTHER" id="PTHR23065:SF18">
    <property type="entry name" value="PROTEIN KINASE C AND CASEIN KINASE SUBSTRATE IN NEURONS PROTEIN 3"/>
    <property type="match status" value="1"/>
</dbReference>
<dbReference type="FunFam" id="1.20.1270.60:FF:000009">
    <property type="entry name" value="Protein kinase C and casein kinase substrate in neurons 2"/>
    <property type="match status" value="1"/>
</dbReference>
<dbReference type="PANTHER" id="PTHR23065">
    <property type="entry name" value="PROLINE-SERINE-THREONINE PHOSPHATASE INTERACTING PROTEIN 1"/>
    <property type="match status" value="1"/>
</dbReference>
<evidence type="ECO:0000256" key="5">
    <source>
        <dbReference type="ARBA" id="ARBA00022490"/>
    </source>
</evidence>
<dbReference type="GO" id="GO:0005768">
    <property type="term" value="C:endosome"/>
    <property type="evidence" value="ECO:0007669"/>
    <property type="project" value="TreeGrafter"/>
</dbReference>
<organism evidence="16 17">
    <name type="scientific">Hirundo rustica rustica</name>
    <dbReference type="NCBI Taxonomy" id="333673"/>
    <lineage>
        <taxon>Eukaryota</taxon>
        <taxon>Metazoa</taxon>
        <taxon>Chordata</taxon>
        <taxon>Craniata</taxon>
        <taxon>Vertebrata</taxon>
        <taxon>Euteleostomi</taxon>
        <taxon>Archelosauria</taxon>
        <taxon>Archosauria</taxon>
        <taxon>Dinosauria</taxon>
        <taxon>Saurischia</taxon>
        <taxon>Theropoda</taxon>
        <taxon>Coelurosauria</taxon>
        <taxon>Aves</taxon>
        <taxon>Neognathae</taxon>
        <taxon>Neoaves</taxon>
        <taxon>Telluraves</taxon>
        <taxon>Australaves</taxon>
        <taxon>Passeriformes</taxon>
        <taxon>Sylvioidea</taxon>
        <taxon>Hirundinidae</taxon>
        <taxon>Hirundo</taxon>
    </lineage>
</organism>
<dbReference type="STRING" id="333673.A0A3M0JI13"/>
<feature type="domain" description="F-BAR" evidence="15">
    <location>
        <begin position="91"/>
        <end position="402"/>
    </location>
</feature>
<dbReference type="PROSITE" id="PS50002">
    <property type="entry name" value="SH3"/>
    <property type="match status" value="1"/>
</dbReference>
<evidence type="ECO:0000256" key="10">
    <source>
        <dbReference type="ARBA" id="ARBA00064966"/>
    </source>
</evidence>
<accession>A0A3M0JI13</accession>
<keyword evidence="5" id="KW-0963">Cytoplasm</keyword>
<evidence type="ECO:0000256" key="12">
    <source>
        <dbReference type="PROSITE-ProRule" id="PRU01077"/>
    </source>
</evidence>
<proteinExistence type="predicted"/>
<dbReference type="PRINTS" id="PR00452">
    <property type="entry name" value="SH3DOMAIN"/>
</dbReference>
<comment type="function">
    <text evidence="9">Plays a role in endocytosis and regulates internalization of plasma membrane proteins. Overexpression impairs internalization of SLC2A1/GLUT1 and TRPV4 and increases the levels of SLC2A1/GLUT1 and TRPV4 at the cell membrane. Inhibits the TRPV4 calcium channel activity.</text>
</comment>
<dbReference type="EMBL" id="QRBI01000144">
    <property type="protein sequence ID" value="RMC00325.1"/>
    <property type="molecule type" value="Genomic_DNA"/>
</dbReference>
<dbReference type="CDD" id="cd11997">
    <property type="entry name" value="SH3_PACSIN3"/>
    <property type="match status" value="1"/>
</dbReference>
<dbReference type="InterPro" id="IPR001452">
    <property type="entry name" value="SH3_domain"/>
</dbReference>
<feature type="compositionally biased region" description="Polar residues" evidence="13">
    <location>
        <begin position="458"/>
        <end position="467"/>
    </location>
</feature>
<dbReference type="SUPFAM" id="SSF50044">
    <property type="entry name" value="SH3-domain"/>
    <property type="match status" value="1"/>
</dbReference>
<dbReference type="InterPro" id="IPR001060">
    <property type="entry name" value="FCH_dom"/>
</dbReference>
<sequence>MERGRVGEAVPGWALAVGRRGLGGGSARSVRRRGGDPRTGAPYFLKLEVNFSPLQINRRSDSYKGISDMMNRLPREVVDALSLVVFKARLDGVLNNLVNSWASKAMEAGNYKRTVKRVDDGYRLCNDLISCFQERAKIEKNYAQQLTEWSRKWRTNVERGPQYGTLEKAWHAFLTAADKLSEIHLAVRNHLAGEDSDKIKAWQKEAYHKQMIGGFKETKDAEEGFRKAQKPWVKKMKDVETCKKNYHAARKEEKTAHTRENHAKADSSVSQEQMRKLQERVEKCTQEAEKVCVCCVDRGHKDAAFKEKAVVVVSLSEMTRLKPCKDQYEKMLEELNRYNPRYMEDMEQVFEGCQEAERKRLCFFKEMLLNLHQHLNLSTSESFHALYRDLHQVIMAADNQEDLKWWRNTHGPGMAMNWPQFEEWSLETQRQITKKEKSGKMADDVTLTSILPTRDGVVSQTPLQTSGGKEDISEWSDEDTPKKCLDANGHEEDLKVPGVRVRALYDYTGQEADELSFKAGEELMKISEEDEQGWCKGRLLNGQVGLYPANYVEKVGS</sequence>
<dbReference type="GO" id="GO:0005543">
    <property type="term" value="F:phospholipid binding"/>
    <property type="evidence" value="ECO:0007669"/>
    <property type="project" value="TreeGrafter"/>
</dbReference>
<feature type="domain" description="SH3" evidence="14">
    <location>
        <begin position="496"/>
        <end position="557"/>
    </location>
</feature>
<evidence type="ECO:0008006" key="18">
    <source>
        <dbReference type="Google" id="ProtNLM"/>
    </source>
</evidence>
<dbReference type="AlphaFoldDB" id="A0A3M0JI13"/>
<evidence type="ECO:0000256" key="7">
    <source>
        <dbReference type="ARBA" id="ARBA00023054"/>
    </source>
</evidence>
<dbReference type="GO" id="GO:0007010">
    <property type="term" value="P:cytoskeleton organization"/>
    <property type="evidence" value="ECO:0007669"/>
    <property type="project" value="TreeGrafter"/>
</dbReference>
<evidence type="ECO:0000256" key="4">
    <source>
        <dbReference type="ARBA" id="ARBA00022475"/>
    </source>
</evidence>
<dbReference type="SMART" id="SM00326">
    <property type="entry name" value="SH3"/>
    <property type="match status" value="1"/>
</dbReference>
<evidence type="ECO:0000256" key="11">
    <source>
        <dbReference type="PROSITE-ProRule" id="PRU00192"/>
    </source>
</evidence>
<evidence type="ECO:0000256" key="2">
    <source>
        <dbReference type="ARBA" id="ARBA00004496"/>
    </source>
</evidence>
<dbReference type="GO" id="GO:0097320">
    <property type="term" value="P:plasma membrane tubulation"/>
    <property type="evidence" value="ECO:0007669"/>
    <property type="project" value="TreeGrafter"/>
</dbReference>
<dbReference type="SUPFAM" id="SSF103657">
    <property type="entry name" value="BAR/IMD domain-like"/>
    <property type="match status" value="1"/>
</dbReference>
<name>A0A3M0JI13_HIRRU</name>
<comment type="subunit">
    <text evidence="10">Homodimer. May form heterooligomers with other PACSINs. Interacts (via SH3 domain) with DNM1, SYNJ1 and WASL. Interacts with TRPV4.</text>
</comment>
<keyword evidence="6" id="KW-0597">Phosphoprotein</keyword>
<dbReference type="PROSITE" id="PS51741">
    <property type="entry name" value="F_BAR"/>
    <property type="match status" value="1"/>
</dbReference>
<keyword evidence="7 12" id="KW-0175">Coiled coil</keyword>
<comment type="caution">
    <text evidence="16">The sequence shown here is derived from an EMBL/GenBank/DDBJ whole genome shotgun (WGS) entry which is preliminary data.</text>
</comment>